<dbReference type="EMBL" id="KZ613949">
    <property type="protein sequence ID" value="PMD37730.1"/>
    <property type="molecule type" value="Genomic_DNA"/>
</dbReference>
<sequence length="328" mass="35784">MAITIITTIVADVAPPDKRSSAFFYRFTSELIAESVVPQVASVLMKRTPWVPLIAAIGFMTLGTLLVILIMPETLPVEVPDPDYIASYDPQPGVETSSVDVELPSDGSKSYKKWKNWIYAAKEFFDFVTRDRLVVTLLIAFLVLRAGRQAYHMFLQYVSKRYGWSIAQAGFLLSLRAGVNIVLFTAVLPFIATFTSSNNSAISKDLQIARVSIILMILGTVVVSVSPTPIPMIIGLTIYTLGAGFPPILRSLITTVVESHHASKTSDIGRLFALISVMEGLGSLMAGQVIAWIFTLGLGFGENWMGLPFAPAAVLFAIVSQVVFFVKL</sequence>
<dbReference type="Gene3D" id="1.20.1250.20">
    <property type="entry name" value="MFS general substrate transporter like domains"/>
    <property type="match status" value="1"/>
</dbReference>
<dbReference type="PANTHER" id="PTHR23507">
    <property type="entry name" value="ZGC:174356"/>
    <property type="match status" value="1"/>
</dbReference>
<protein>
    <submittedName>
        <fullName evidence="6">MFS general substrate transporter</fullName>
    </submittedName>
</protein>
<evidence type="ECO:0000256" key="1">
    <source>
        <dbReference type="ARBA" id="ARBA00004141"/>
    </source>
</evidence>
<comment type="subcellular location">
    <subcellularLocation>
        <location evidence="1">Membrane</location>
        <topology evidence="1">Multi-pass membrane protein</topology>
    </subcellularLocation>
</comment>
<evidence type="ECO:0000256" key="3">
    <source>
        <dbReference type="ARBA" id="ARBA00022989"/>
    </source>
</evidence>
<feature type="transmembrane region" description="Helical" evidence="5">
    <location>
        <begin position="232"/>
        <end position="250"/>
    </location>
</feature>
<organism evidence="6 7">
    <name type="scientific">Hyaloscypha variabilis (strain UAMH 11265 / GT02V1 / F)</name>
    <name type="common">Meliniomyces variabilis</name>
    <dbReference type="NCBI Taxonomy" id="1149755"/>
    <lineage>
        <taxon>Eukaryota</taxon>
        <taxon>Fungi</taxon>
        <taxon>Dikarya</taxon>
        <taxon>Ascomycota</taxon>
        <taxon>Pezizomycotina</taxon>
        <taxon>Leotiomycetes</taxon>
        <taxon>Helotiales</taxon>
        <taxon>Hyaloscyphaceae</taxon>
        <taxon>Hyaloscypha</taxon>
        <taxon>Hyaloscypha variabilis</taxon>
    </lineage>
</organism>
<dbReference type="InterPro" id="IPR036259">
    <property type="entry name" value="MFS_trans_sf"/>
</dbReference>
<evidence type="ECO:0000256" key="2">
    <source>
        <dbReference type="ARBA" id="ARBA00022692"/>
    </source>
</evidence>
<evidence type="ECO:0000256" key="5">
    <source>
        <dbReference type="SAM" id="Phobius"/>
    </source>
</evidence>
<reference evidence="6 7" key="1">
    <citation type="submission" date="2016-04" db="EMBL/GenBank/DDBJ databases">
        <title>A degradative enzymes factory behind the ericoid mycorrhizal symbiosis.</title>
        <authorList>
            <consortium name="DOE Joint Genome Institute"/>
            <person name="Martino E."/>
            <person name="Morin E."/>
            <person name="Grelet G."/>
            <person name="Kuo A."/>
            <person name="Kohler A."/>
            <person name="Daghino S."/>
            <person name="Barry K."/>
            <person name="Choi C."/>
            <person name="Cichocki N."/>
            <person name="Clum A."/>
            <person name="Copeland A."/>
            <person name="Hainaut M."/>
            <person name="Haridas S."/>
            <person name="Labutti K."/>
            <person name="Lindquist E."/>
            <person name="Lipzen A."/>
            <person name="Khouja H.-R."/>
            <person name="Murat C."/>
            <person name="Ohm R."/>
            <person name="Olson A."/>
            <person name="Spatafora J."/>
            <person name="Veneault-Fourrey C."/>
            <person name="Henrissat B."/>
            <person name="Grigoriev I."/>
            <person name="Martin F."/>
            <person name="Perotto S."/>
        </authorList>
    </citation>
    <scope>NUCLEOTIDE SEQUENCE [LARGE SCALE GENOMIC DNA]</scope>
    <source>
        <strain evidence="6 7">F</strain>
    </source>
</reference>
<name>A0A2J6RGV2_HYAVF</name>
<dbReference type="AlphaFoldDB" id="A0A2J6RGV2"/>
<keyword evidence="3 5" id="KW-1133">Transmembrane helix</keyword>
<keyword evidence="7" id="KW-1185">Reference proteome</keyword>
<evidence type="ECO:0000313" key="7">
    <source>
        <dbReference type="Proteomes" id="UP000235786"/>
    </source>
</evidence>
<accession>A0A2J6RGV2</accession>
<gene>
    <name evidence="6" type="ORF">L207DRAFT_636368</name>
</gene>
<keyword evidence="2 5" id="KW-0812">Transmembrane</keyword>
<dbReference type="GO" id="GO:0022857">
    <property type="term" value="F:transmembrane transporter activity"/>
    <property type="evidence" value="ECO:0007669"/>
    <property type="project" value="TreeGrafter"/>
</dbReference>
<dbReference type="STRING" id="1149755.A0A2J6RGV2"/>
<proteinExistence type="predicted"/>
<feature type="transmembrane region" description="Helical" evidence="5">
    <location>
        <begin position="171"/>
        <end position="196"/>
    </location>
</feature>
<dbReference type="PANTHER" id="PTHR23507:SF1">
    <property type="entry name" value="FI18259P1-RELATED"/>
    <property type="match status" value="1"/>
</dbReference>
<evidence type="ECO:0000313" key="6">
    <source>
        <dbReference type="EMBL" id="PMD37730.1"/>
    </source>
</evidence>
<dbReference type="GO" id="GO:0016020">
    <property type="term" value="C:membrane"/>
    <property type="evidence" value="ECO:0007669"/>
    <property type="project" value="UniProtKB-SubCell"/>
</dbReference>
<feature type="transmembrane region" description="Helical" evidence="5">
    <location>
        <begin position="306"/>
        <end position="326"/>
    </location>
</feature>
<feature type="transmembrane region" description="Helical" evidence="5">
    <location>
        <begin position="50"/>
        <end position="71"/>
    </location>
</feature>
<keyword evidence="4 5" id="KW-0472">Membrane</keyword>
<dbReference type="OrthoDB" id="194139at2759"/>
<dbReference type="Proteomes" id="UP000235786">
    <property type="component" value="Unassembled WGS sequence"/>
</dbReference>
<dbReference type="SUPFAM" id="SSF103473">
    <property type="entry name" value="MFS general substrate transporter"/>
    <property type="match status" value="1"/>
</dbReference>
<evidence type="ECO:0000256" key="4">
    <source>
        <dbReference type="ARBA" id="ARBA00023136"/>
    </source>
</evidence>
<feature type="transmembrane region" description="Helical" evidence="5">
    <location>
        <begin position="208"/>
        <end position="226"/>
    </location>
</feature>
<feature type="transmembrane region" description="Helical" evidence="5">
    <location>
        <begin position="271"/>
        <end position="294"/>
    </location>
</feature>